<protein>
    <recommendedName>
        <fullName evidence="6">Enoyl-CoA hydratase domain-containing protein 3, mitochondrial</fullName>
    </recommendedName>
</protein>
<keyword evidence="4" id="KW-0443">Lipid metabolism</keyword>
<keyword evidence="2" id="KW-0276">Fatty acid metabolism</keyword>
<dbReference type="NCBIfam" id="NF006008">
    <property type="entry name" value="PRK08139.1"/>
    <property type="match status" value="1"/>
</dbReference>
<evidence type="ECO:0000256" key="6">
    <source>
        <dbReference type="ARBA" id="ARBA00040545"/>
    </source>
</evidence>
<dbReference type="InterPro" id="IPR052377">
    <property type="entry name" value="Mitochondrial_ECH-domain"/>
</dbReference>
<reference evidence="7 8" key="1">
    <citation type="submission" date="2018-09" db="EMBL/GenBank/DDBJ databases">
        <title>Mesorhizobium carmichaelinearum sp. nov. isolated from Carmichaelinea spp. root nodules in New Zealand.</title>
        <authorList>
            <person name="De Meyer S.E."/>
        </authorList>
    </citation>
    <scope>NUCLEOTIDE SEQUENCE [LARGE SCALE GENOMIC DNA]</scope>
    <source>
        <strain evidence="7 8">LMG 28313</strain>
    </source>
</reference>
<evidence type="ECO:0000256" key="4">
    <source>
        <dbReference type="ARBA" id="ARBA00023098"/>
    </source>
</evidence>
<comment type="function">
    <text evidence="5">May play a role in fatty acid biosynthesis and insulin sensitivity.</text>
</comment>
<accession>A0A6M7TK71</accession>
<dbReference type="Proteomes" id="UP000275530">
    <property type="component" value="Unassembled WGS sequence"/>
</dbReference>
<proteinExistence type="inferred from homology"/>
<evidence type="ECO:0000256" key="3">
    <source>
        <dbReference type="ARBA" id="ARBA00022946"/>
    </source>
</evidence>
<dbReference type="SUPFAM" id="SSF52096">
    <property type="entry name" value="ClpP/crotonase"/>
    <property type="match status" value="1"/>
</dbReference>
<comment type="caution">
    <text evidence="7">The sequence shown here is derived from an EMBL/GenBank/DDBJ whole genome shotgun (WGS) entry which is preliminary data.</text>
</comment>
<evidence type="ECO:0000313" key="7">
    <source>
        <dbReference type="EMBL" id="RJT31049.1"/>
    </source>
</evidence>
<name>A0A6M7TK71_9HYPH</name>
<dbReference type="InterPro" id="IPR014748">
    <property type="entry name" value="Enoyl-CoA_hydra_C"/>
</dbReference>
<dbReference type="Pfam" id="PF00378">
    <property type="entry name" value="ECH_1"/>
    <property type="match status" value="1"/>
</dbReference>
<dbReference type="PANTHER" id="PTHR43602">
    <property type="match status" value="1"/>
</dbReference>
<dbReference type="Gene3D" id="1.10.12.10">
    <property type="entry name" value="Lyase 2-enoyl-coa Hydratase, Chain A, domain 2"/>
    <property type="match status" value="1"/>
</dbReference>
<comment type="similarity">
    <text evidence="1">Belongs to the enoyl-CoA hydratase/isomerase family.</text>
</comment>
<dbReference type="AlphaFoldDB" id="A0A6M7TK71"/>
<evidence type="ECO:0000256" key="2">
    <source>
        <dbReference type="ARBA" id="ARBA00022832"/>
    </source>
</evidence>
<keyword evidence="7" id="KW-0456">Lyase</keyword>
<dbReference type="PANTHER" id="PTHR43602:SF1">
    <property type="entry name" value="ENOYL-COA HYDRATASE DOMAIN-CONTAINING PROTEIN 3, MITOCHONDRIAL"/>
    <property type="match status" value="1"/>
</dbReference>
<dbReference type="Gene3D" id="3.90.226.10">
    <property type="entry name" value="2-enoyl-CoA Hydratase, Chain A, domain 1"/>
    <property type="match status" value="1"/>
</dbReference>
<dbReference type="InterPro" id="IPR001753">
    <property type="entry name" value="Enoyl-CoA_hydra/iso"/>
</dbReference>
<evidence type="ECO:0000313" key="8">
    <source>
        <dbReference type="Proteomes" id="UP000275530"/>
    </source>
</evidence>
<dbReference type="InterPro" id="IPR029045">
    <property type="entry name" value="ClpP/crotonase-like_dom_sf"/>
</dbReference>
<dbReference type="CDD" id="cd06558">
    <property type="entry name" value="crotonase-like"/>
    <property type="match status" value="1"/>
</dbReference>
<evidence type="ECO:0000256" key="1">
    <source>
        <dbReference type="ARBA" id="ARBA00005254"/>
    </source>
</evidence>
<dbReference type="RefSeq" id="WP_064982597.1">
    <property type="nucleotide sequence ID" value="NZ_CP033507.1"/>
</dbReference>
<dbReference type="EMBL" id="QZXA01000009">
    <property type="protein sequence ID" value="RJT31049.1"/>
    <property type="molecule type" value="Genomic_DNA"/>
</dbReference>
<dbReference type="GO" id="GO:0016836">
    <property type="term" value="F:hydro-lyase activity"/>
    <property type="evidence" value="ECO:0007669"/>
    <property type="project" value="TreeGrafter"/>
</dbReference>
<dbReference type="GO" id="GO:0006631">
    <property type="term" value="P:fatty acid metabolic process"/>
    <property type="evidence" value="ECO:0007669"/>
    <property type="project" value="UniProtKB-KW"/>
</dbReference>
<keyword evidence="3" id="KW-0809">Transit peptide</keyword>
<gene>
    <name evidence="7" type="ORF">D3242_22550</name>
</gene>
<keyword evidence="8" id="KW-1185">Reference proteome</keyword>
<evidence type="ECO:0000256" key="5">
    <source>
        <dbReference type="ARBA" id="ARBA00037410"/>
    </source>
</evidence>
<sequence length="273" mass="29046">MAEILAIKPVAAEGPVTTRLDKGVLRLTLANPPANALSLAVMAALTAELDRARADKAVRVIILSAAGKVFCAGHDLKEMTARRADADRGKAFFEETFAACAQLMQAIVRHPVPVIAEVDGLATAAGLQLVASCDLAIASHEATFCTPGVNIGLFCSTPMVALSRNVSRKQAMEMLLTGETIDAATAKEFGLVNRVVPREYLNQIVTKYAQTIASKSSLVVKTGKEAFYAQAEMGLADAYAHTGRVMVENMLARDAEEGIGAFIGKRKPEWADE</sequence>
<organism evidence="7 8">
    <name type="scientific">Mesorhizobium jarvisii</name>
    <dbReference type="NCBI Taxonomy" id="1777867"/>
    <lineage>
        <taxon>Bacteria</taxon>
        <taxon>Pseudomonadati</taxon>
        <taxon>Pseudomonadota</taxon>
        <taxon>Alphaproteobacteria</taxon>
        <taxon>Hyphomicrobiales</taxon>
        <taxon>Phyllobacteriaceae</taxon>
        <taxon>Mesorhizobium</taxon>
    </lineage>
</organism>